<dbReference type="KEGG" id="vg:65066767"/>
<sequence length="536" mass="61308">MFDEDSQYKKEDAYNGNSKLKKAGVETQFSEWELDELEKCQNDVHYFIANYCMIISLDDGLVPFRMFGYQKKMVDIVLANRFSIFKWPRQMGKTTVVAAILLWYAIFNEEYRIAILANKGDQSREILARLQLMYEELPWFMQVGVSVWNKGNIKLGNRSEVFTAATGGSSIRGKSVNLMYLDEFAFVENDVDFYTSTYPVVTSGTKTKVIITSTPNGMNLFYKIWTDSTNGKNNYVHNEAFWHDHPKRDQAWKDEQLRNMSERQFEQEFLCKFQGSSDTLLSPAKLEQLTYQDHIRELGGNRDFKIYEDPIKDASYVVTVDVSEGIGKDYSVISVFDTTEAPFRQVAMLRSNIIAPLILADLANRIGHLYNQAVLIVECNSIGNTVVTALWEDYEYENLLMTKNKEAESKVGEGGKSQPGVRTTKKTKLIGCSQLKMLIESDQLIIQDFDTVAELNSFIKKGTSWEAEQGKTDDIVMTLVIFAWFASQPYFAEMVDQNIRNLVRANLMNQDEYCSAFGFLDDGWDDESVTDNGGLF</sequence>
<protein>
    <submittedName>
        <fullName evidence="6">Terminase large subunit</fullName>
    </submittedName>
</protein>
<evidence type="ECO:0000256" key="4">
    <source>
        <dbReference type="ARBA" id="ARBA00023219"/>
    </source>
</evidence>
<dbReference type="Pfam" id="PF17289">
    <property type="entry name" value="Terminase_6C"/>
    <property type="match status" value="1"/>
</dbReference>
<name>A0A0H4J2L5_9CAUD</name>
<keyword evidence="7" id="KW-1185">Reference proteome</keyword>
<proteinExistence type="predicted"/>
<dbReference type="Proteomes" id="UP000224291">
    <property type="component" value="Segment"/>
</dbReference>
<dbReference type="InterPro" id="IPR027417">
    <property type="entry name" value="P-loop_NTPase"/>
</dbReference>
<keyword evidence="2" id="KW-0547">Nucleotide-binding</keyword>
<dbReference type="Gene3D" id="3.40.50.300">
    <property type="entry name" value="P-loop containing nucleotide triphosphate hydrolases"/>
    <property type="match status" value="1"/>
</dbReference>
<dbReference type="GeneID" id="65066767"/>
<accession>A0A0H4J2L5</accession>
<dbReference type="SUPFAM" id="SSF52540">
    <property type="entry name" value="P-loop containing nucleoside triphosphate hydrolases"/>
    <property type="match status" value="1"/>
</dbReference>
<evidence type="ECO:0000256" key="3">
    <source>
        <dbReference type="ARBA" id="ARBA00022840"/>
    </source>
</evidence>
<organism evidence="6 7">
    <name type="scientific">Stenotrophomonas phage IME-SM1</name>
    <dbReference type="NCBI Taxonomy" id="1654717"/>
    <lineage>
        <taxon>Viruses</taxon>
        <taxon>Duplodnaviria</taxon>
        <taxon>Heunggongvirae</taxon>
        <taxon>Uroviricota</taxon>
        <taxon>Caudoviricetes</taxon>
        <taxon>Menderavirus</taxon>
        <taxon>Menderavirus IMESM1</taxon>
    </lineage>
</organism>
<dbReference type="RefSeq" id="YP_010077851.1">
    <property type="nucleotide sequence ID" value="NC_054952.1"/>
</dbReference>
<dbReference type="EMBL" id="KR560069">
    <property type="protein sequence ID" value="AKO61658.1"/>
    <property type="molecule type" value="Genomic_DNA"/>
</dbReference>
<evidence type="ECO:0000256" key="1">
    <source>
        <dbReference type="ARBA" id="ARBA00022612"/>
    </source>
</evidence>
<evidence type="ECO:0000259" key="5">
    <source>
        <dbReference type="Pfam" id="PF17289"/>
    </source>
</evidence>
<reference evidence="6 7" key="1">
    <citation type="submission" date="2015-05" db="EMBL/GenBank/DDBJ databases">
        <authorList>
            <person name="Liu X."/>
            <person name="Tong Y."/>
            <person name="Huang Y."/>
            <person name="Fan H."/>
            <person name="An X."/>
            <person name="Mi Z."/>
            <person name="Zhang Z."/>
        </authorList>
    </citation>
    <scope>NUCLEOTIDE SEQUENCE [LARGE SCALE GENOMIC DNA]</scope>
</reference>
<keyword evidence="1" id="KW-1188">Viral release from host cell</keyword>
<dbReference type="Gene3D" id="3.30.420.240">
    <property type="match status" value="1"/>
</dbReference>
<dbReference type="GO" id="GO:0005524">
    <property type="term" value="F:ATP binding"/>
    <property type="evidence" value="ECO:0007669"/>
    <property type="project" value="UniProtKB-KW"/>
</dbReference>
<dbReference type="InterPro" id="IPR035421">
    <property type="entry name" value="Terminase_6C"/>
</dbReference>
<feature type="domain" description="Terminase large subunit gp17-like C-terminal" evidence="5">
    <location>
        <begin position="319"/>
        <end position="462"/>
    </location>
</feature>
<evidence type="ECO:0000313" key="7">
    <source>
        <dbReference type="Proteomes" id="UP000224291"/>
    </source>
</evidence>
<dbReference type="Pfam" id="PF03237">
    <property type="entry name" value="Terminase_6N"/>
    <property type="match status" value="1"/>
</dbReference>
<keyword evidence="4" id="KW-0231">Viral genome packaging</keyword>
<evidence type="ECO:0000256" key="2">
    <source>
        <dbReference type="ARBA" id="ARBA00022741"/>
    </source>
</evidence>
<evidence type="ECO:0000313" key="6">
    <source>
        <dbReference type="EMBL" id="AKO61658.1"/>
    </source>
</evidence>
<keyword evidence="3" id="KW-0067">ATP-binding</keyword>